<name>A0A3S9P4P9_9BACT</name>
<dbReference type="InterPro" id="IPR003594">
    <property type="entry name" value="HATPase_dom"/>
</dbReference>
<keyword evidence="13" id="KW-1185">Reference proteome</keyword>
<evidence type="ECO:0000256" key="5">
    <source>
        <dbReference type="ARBA" id="ARBA00022741"/>
    </source>
</evidence>
<keyword evidence="3" id="KW-0597">Phosphoprotein</keyword>
<dbReference type="Proteomes" id="UP000267268">
    <property type="component" value="Chromosome 1"/>
</dbReference>
<evidence type="ECO:0000256" key="2">
    <source>
        <dbReference type="ARBA" id="ARBA00012438"/>
    </source>
</evidence>
<dbReference type="Gene3D" id="1.20.5.1930">
    <property type="match status" value="1"/>
</dbReference>
<dbReference type="EMBL" id="CP034562">
    <property type="protein sequence ID" value="AZQ63171.1"/>
    <property type="molecule type" value="Genomic_DNA"/>
</dbReference>
<keyword evidence="6" id="KW-0418">Kinase</keyword>
<evidence type="ECO:0000313" key="12">
    <source>
        <dbReference type="EMBL" id="AZQ63171.1"/>
    </source>
</evidence>
<dbReference type="AlphaFoldDB" id="A0A3S9P4P9"/>
<evidence type="ECO:0000313" key="13">
    <source>
        <dbReference type="Proteomes" id="UP000267268"/>
    </source>
</evidence>
<sequence>MSIKFLRILLLLLLTFHFCSGQKMFTHHWTKKDGLPHNFLYHLKEANGKLWIGTDDGLSTFNGKEFKTYSTQDGLNSEFVIGFNQNNTDSIYMFTWRGGVHVFNEELDTIQTYPFMQKKGAKKLHQGVKIGNELYGWQWSSAFYMNLKEQKSHKLNFYSHRQNGKEEIFLRKDKPIPFYNSKSSRSISLGLNRFQNKILVYGFDTQGIRIIDGTSLKGNFFEEAVGNLIISATNISKNGGLLVGSKGQILLLSPEGDIEKTIKINDNLFPTKLYQLNNGNIVAAVNENNHKQRNILINSKTLKITYLEKILNTKSFSSSILVDKQDRIWITTQGDGLYLIEDTDFKYLGIDEIDVTHVLSINQIDSVNLAFSTTNRLYQYNLKTDSLSILREYPVKDIVKTEENIFFTSYGHSYSINNDSIPVNWSIFAGKNQFGDWYIEEDSIKVVQQNPMSKKFEMVKVFQNFPKGNIKQSKISSAAITDTTIWVATKGALLSYALSENFKLDLKDSWIQNFKNGERINYVYIDKSGVLLWVGTSEGLYFLHIKDQKEKNKLRKVLSLDGVNCTTLYQDHFDQLWVGTNEGLSVLKNGTLKRQYNTSSGLINDQITRIFESSDHQLWISTLQGIMSMPNHKEASTIPPPHVSWKKKIYNSHSKFSILELPIKISALSEMESIKLQYKISKASDWINFQYTDVLKITNKEPGQYDIYVRGKTIGSDWSTPVISSLNIEGYFWEHTLFKGGIFFLIIISLIYSSNYKIKKEKIKTNELKEIIRERAEAQKKLARVRTEIAQDFHDEMGNKLASITVLADLASLKLKGKDIETEKILFRIETQSKLLYSGTRDFIWSIDAKNDELSVIYDYIKDFGEDFFDELEIRYHSKKEISKNENLVLPHSWSLQIVFIFKEAMTNIAKYAKATHVYLSIIEEKGNIKIAIKDNGIGMNNTDSKHGNGLKNMHSRIKKLANATLSIESKENEGTSISVTFSSNFNNNL</sequence>
<keyword evidence="7" id="KW-0067">ATP-binding</keyword>
<feature type="domain" description="Signal transduction histidine kinase subgroup 3 dimerisation and phosphoacceptor" evidence="11">
    <location>
        <begin position="786"/>
        <end position="847"/>
    </location>
</feature>
<dbReference type="GO" id="GO:0016020">
    <property type="term" value="C:membrane"/>
    <property type="evidence" value="ECO:0007669"/>
    <property type="project" value="InterPro"/>
</dbReference>
<dbReference type="GO" id="GO:0000155">
    <property type="term" value="F:phosphorelay sensor kinase activity"/>
    <property type="evidence" value="ECO:0007669"/>
    <property type="project" value="InterPro"/>
</dbReference>
<evidence type="ECO:0000256" key="9">
    <source>
        <dbReference type="SAM" id="Coils"/>
    </source>
</evidence>
<dbReference type="GO" id="GO:0005524">
    <property type="term" value="F:ATP binding"/>
    <property type="evidence" value="ECO:0007669"/>
    <property type="project" value="UniProtKB-KW"/>
</dbReference>
<dbReference type="EC" id="2.7.13.3" evidence="2"/>
<gene>
    <name evidence="12" type="ORF">EI427_13260</name>
</gene>
<feature type="coiled-coil region" evidence="9">
    <location>
        <begin position="761"/>
        <end position="788"/>
    </location>
</feature>
<dbReference type="InterPro" id="IPR050482">
    <property type="entry name" value="Sensor_HK_TwoCompSys"/>
</dbReference>
<evidence type="ECO:0000256" key="1">
    <source>
        <dbReference type="ARBA" id="ARBA00000085"/>
    </source>
</evidence>
<evidence type="ECO:0000256" key="3">
    <source>
        <dbReference type="ARBA" id="ARBA00022553"/>
    </source>
</evidence>
<dbReference type="GO" id="GO:0046983">
    <property type="term" value="F:protein dimerization activity"/>
    <property type="evidence" value="ECO:0007669"/>
    <property type="project" value="InterPro"/>
</dbReference>
<organism evidence="12 13">
    <name type="scientific">Flammeovirga pectinis</name>
    <dbReference type="NCBI Taxonomy" id="2494373"/>
    <lineage>
        <taxon>Bacteria</taxon>
        <taxon>Pseudomonadati</taxon>
        <taxon>Bacteroidota</taxon>
        <taxon>Cytophagia</taxon>
        <taxon>Cytophagales</taxon>
        <taxon>Flammeovirgaceae</taxon>
        <taxon>Flammeovirga</taxon>
    </lineage>
</organism>
<keyword evidence="9" id="KW-0175">Coiled coil</keyword>
<evidence type="ECO:0000259" key="10">
    <source>
        <dbReference type="Pfam" id="PF02518"/>
    </source>
</evidence>
<dbReference type="SUPFAM" id="SSF55874">
    <property type="entry name" value="ATPase domain of HSP90 chaperone/DNA topoisomerase II/histidine kinase"/>
    <property type="match status" value="1"/>
</dbReference>
<dbReference type="Pfam" id="PF07730">
    <property type="entry name" value="HisKA_3"/>
    <property type="match status" value="1"/>
</dbReference>
<keyword evidence="8" id="KW-0902">Two-component regulatory system</keyword>
<evidence type="ECO:0000256" key="8">
    <source>
        <dbReference type="ARBA" id="ARBA00023012"/>
    </source>
</evidence>
<feature type="domain" description="Histidine kinase/HSP90-like ATPase" evidence="10">
    <location>
        <begin position="898"/>
        <end position="982"/>
    </location>
</feature>
<accession>A0A3S9P4P9</accession>
<dbReference type="InterPro" id="IPR011712">
    <property type="entry name" value="Sig_transdc_His_kin_sub3_dim/P"/>
</dbReference>
<comment type="catalytic activity">
    <reaction evidence="1">
        <text>ATP + protein L-histidine = ADP + protein N-phospho-L-histidine.</text>
        <dbReference type="EC" id="2.7.13.3"/>
    </reaction>
</comment>
<keyword evidence="4" id="KW-0808">Transferase</keyword>
<dbReference type="OrthoDB" id="9806995at2"/>
<dbReference type="InterPro" id="IPR036890">
    <property type="entry name" value="HATPase_C_sf"/>
</dbReference>
<protein>
    <recommendedName>
        <fullName evidence="2">histidine kinase</fullName>
        <ecNumber evidence="2">2.7.13.3</ecNumber>
    </recommendedName>
</protein>
<dbReference type="KEGG" id="fll:EI427_13260"/>
<dbReference type="PANTHER" id="PTHR24421:SF10">
    <property type="entry name" value="NITRATE_NITRITE SENSOR PROTEIN NARQ"/>
    <property type="match status" value="1"/>
</dbReference>
<evidence type="ECO:0000259" key="11">
    <source>
        <dbReference type="Pfam" id="PF07730"/>
    </source>
</evidence>
<dbReference type="InterPro" id="IPR015943">
    <property type="entry name" value="WD40/YVTN_repeat-like_dom_sf"/>
</dbReference>
<evidence type="ECO:0000256" key="6">
    <source>
        <dbReference type="ARBA" id="ARBA00022777"/>
    </source>
</evidence>
<dbReference type="PANTHER" id="PTHR24421">
    <property type="entry name" value="NITRATE/NITRITE SENSOR PROTEIN NARX-RELATED"/>
    <property type="match status" value="1"/>
</dbReference>
<dbReference type="SUPFAM" id="SSF63829">
    <property type="entry name" value="Calcium-dependent phosphotriesterase"/>
    <property type="match status" value="1"/>
</dbReference>
<dbReference type="Pfam" id="PF02518">
    <property type="entry name" value="HATPase_c"/>
    <property type="match status" value="1"/>
</dbReference>
<evidence type="ECO:0000256" key="4">
    <source>
        <dbReference type="ARBA" id="ARBA00022679"/>
    </source>
</evidence>
<proteinExistence type="predicted"/>
<evidence type="ECO:0000256" key="7">
    <source>
        <dbReference type="ARBA" id="ARBA00022840"/>
    </source>
</evidence>
<keyword evidence="5" id="KW-0547">Nucleotide-binding</keyword>
<reference evidence="12 13" key="1">
    <citation type="submission" date="2018-12" db="EMBL/GenBank/DDBJ databases">
        <title>Flammeovirga pectinis sp. nov., isolated from the gut of the Korean scallop, Patinopecten yessoensis.</title>
        <authorList>
            <person name="Bae J.-W."/>
            <person name="Jeong Y.-S."/>
            <person name="Kang W."/>
        </authorList>
    </citation>
    <scope>NUCLEOTIDE SEQUENCE [LARGE SCALE GENOMIC DNA]</scope>
    <source>
        <strain evidence="12 13">L12M1</strain>
    </source>
</reference>
<dbReference type="CDD" id="cd16917">
    <property type="entry name" value="HATPase_UhpB-NarQ-NarX-like"/>
    <property type="match status" value="1"/>
</dbReference>
<dbReference type="Gene3D" id="3.30.565.10">
    <property type="entry name" value="Histidine kinase-like ATPase, C-terminal domain"/>
    <property type="match status" value="1"/>
</dbReference>
<dbReference type="Gene3D" id="2.130.10.10">
    <property type="entry name" value="YVTN repeat-like/Quinoprotein amine dehydrogenase"/>
    <property type="match status" value="3"/>
</dbReference>
<dbReference type="SUPFAM" id="SSF101898">
    <property type="entry name" value="NHL repeat"/>
    <property type="match status" value="1"/>
</dbReference>